<gene>
    <name evidence="10" type="ORF">L9F63_026842</name>
</gene>
<organism evidence="10 11">
    <name type="scientific">Diploptera punctata</name>
    <name type="common">Pacific beetle cockroach</name>
    <dbReference type="NCBI Taxonomy" id="6984"/>
    <lineage>
        <taxon>Eukaryota</taxon>
        <taxon>Metazoa</taxon>
        <taxon>Ecdysozoa</taxon>
        <taxon>Arthropoda</taxon>
        <taxon>Hexapoda</taxon>
        <taxon>Insecta</taxon>
        <taxon>Pterygota</taxon>
        <taxon>Neoptera</taxon>
        <taxon>Polyneoptera</taxon>
        <taxon>Dictyoptera</taxon>
        <taxon>Blattodea</taxon>
        <taxon>Blaberoidea</taxon>
        <taxon>Blaberidae</taxon>
        <taxon>Diplopterinae</taxon>
        <taxon>Diploptera</taxon>
    </lineage>
</organism>
<feature type="chain" id="PRO_5042041159" description="Box C/D snoRNA protein 1" evidence="7">
    <location>
        <begin position="19"/>
        <end position="161"/>
    </location>
</feature>
<comment type="caution">
    <text evidence="10">The sequence shown here is derived from an EMBL/GenBank/DDBJ whole genome shotgun (WGS) entry which is preliminary data.</text>
</comment>
<evidence type="ECO:0000259" key="9">
    <source>
        <dbReference type="Pfam" id="PF25790"/>
    </source>
</evidence>
<dbReference type="GO" id="GO:0008270">
    <property type="term" value="F:zinc ion binding"/>
    <property type="evidence" value="ECO:0007669"/>
    <property type="project" value="UniProtKB-KW"/>
</dbReference>
<dbReference type="InterPro" id="IPR007529">
    <property type="entry name" value="Znf_HIT"/>
</dbReference>
<accession>A0AAD8AF94</accession>
<comment type="function">
    <text evidence="5">Required for box C/D snoRNAs accumulation involved in snoRNA processing, snoRNA transport to the nucleolus and ribosome biogenesis.</text>
</comment>
<dbReference type="EMBL" id="JASPKZ010001440">
    <property type="protein sequence ID" value="KAJ9598053.1"/>
    <property type="molecule type" value="Genomic_DNA"/>
</dbReference>
<dbReference type="InterPro" id="IPR057721">
    <property type="entry name" value="BCD1_alpha/beta"/>
</dbReference>
<evidence type="ECO:0000313" key="10">
    <source>
        <dbReference type="EMBL" id="KAJ9598053.1"/>
    </source>
</evidence>
<feature type="signal peptide" evidence="7">
    <location>
        <begin position="1"/>
        <end position="18"/>
    </location>
</feature>
<evidence type="ECO:0000256" key="1">
    <source>
        <dbReference type="ARBA" id="ARBA00022553"/>
    </source>
</evidence>
<keyword evidence="2" id="KW-0479">Metal-binding</keyword>
<dbReference type="AlphaFoldDB" id="A0AAD8AF94"/>
<evidence type="ECO:0000256" key="5">
    <source>
        <dbReference type="ARBA" id="ARBA00049598"/>
    </source>
</evidence>
<dbReference type="GO" id="GO:0048254">
    <property type="term" value="P:snoRNA localization"/>
    <property type="evidence" value="ECO:0007669"/>
    <property type="project" value="TreeGrafter"/>
</dbReference>
<sequence length="161" mass="18850">MIINVALYVLLWLSYNLKENNKTMDTSEKETLEVFKRLGNCEVCNKDAKYTCPRCEVKTCKLNCDGVRNKVAYKHLSNFTNLDLLSDYRLLQETANNVENITRDPSKQYTAKKELPINLYKLRAAASRRGTQLHFLPHNFTRSKENTTYFNWERTADILED</sequence>
<evidence type="ECO:0008006" key="12">
    <source>
        <dbReference type="Google" id="ProtNLM"/>
    </source>
</evidence>
<keyword evidence="1" id="KW-0597">Phosphoprotein</keyword>
<evidence type="ECO:0000259" key="8">
    <source>
        <dbReference type="Pfam" id="PF04438"/>
    </source>
</evidence>
<dbReference type="GO" id="GO:0000463">
    <property type="term" value="P:maturation of LSU-rRNA from tricistronic rRNA transcript (SSU-rRNA, 5.8S rRNA, LSU-rRNA)"/>
    <property type="evidence" value="ECO:0007669"/>
    <property type="project" value="TreeGrafter"/>
</dbReference>
<evidence type="ECO:0000256" key="7">
    <source>
        <dbReference type="SAM" id="SignalP"/>
    </source>
</evidence>
<dbReference type="InterPro" id="IPR051639">
    <property type="entry name" value="BCD1"/>
</dbReference>
<dbReference type="Pfam" id="PF25790">
    <property type="entry name" value="BCD1"/>
    <property type="match status" value="1"/>
</dbReference>
<keyword evidence="4" id="KW-0862">Zinc</keyword>
<evidence type="ECO:0000256" key="3">
    <source>
        <dbReference type="ARBA" id="ARBA00022771"/>
    </source>
</evidence>
<comment type="similarity">
    <text evidence="6">Belongs to the BCD1 family.</text>
</comment>
<evidence type="ECO:0000313" key="11">
    <source>
        <dbReference type="Proteomes" id="UP001233999"/>
    </source>
</evidence>
<dbReference type="GO" id="GO:0005634">
    <property type="term" value="C:nucleus"/>
    <property type="evidence" value="ECO:0007669"/>
    <property type="project" value="TreeGrafter"/>
</dbReference>
<feature type="domain" description="BCD1 alpha/beta" evidence="9">
    <location>
        <begin position="120"/>
        <end position="154"/>
    </location>
</feature>
<dbReference type="PANTHER" id="PTHR13483">
    <property type="entry name" value="BOX C_D SNORNA PROTEIN 1-RELATED"/>
    <property type="match status" value="1"/>
</dbReference>
<dbReference type="GO" id="GO:0000492">
    <property type="term" value="P:box C/D snoRNP assembly"/>
    <property type="evidence" value="ECO:0007669"/>
    <property type="project" value="TreeGrafter"/>
</dbReference>
<dbReference type="Proteomes" id="UP001233999">
    <property type="component" value="Unassembled WGS sequence"/>
</dbReference>
<keyword evidence="7" id="KW-0732">Signal</keyword>
<proteinExistence type="inferred from homology"/>
<feature type="domain" description="HIT-type" evidence="8">
    <location>
        <begin position="40"/>
        <end position="64"/>
    </location>
</feature>
<name>A0AAD8AF94_DIPPU</name>
<dbReference type="Pfam" id="PF04438">
    <property type="entry name" value="zf-HIT"/>
    <property type="match status" value="1"/>
</dbReference>
<dbReference type="Gene3D" id="3.30.60.190">
    <property type="match status" value="1"/>
</dbReference>
<keyword evidence="11" id="KW-1185">Reference proteome</keyword>
<evidence type="ECO:0000256" key="6">
    <source>
        <dbReference type="ARBA" id="ARBA00049654"/>
    </source>
</evidence>
<dbReference type="SUPFAM" id="SSF144232">
    <property type="entry name" value="HIT/MYND zinc finger-like"/>
    <property type="match status" value="1"/>
</dbReference>
<evidence type="ECO:0000256" key="4">
    <source>
        <dbReference type="ARBA" id="ARBA00022833"/>
    </source>
</evidence>
<protein>
    <recommendedName>
        <fullName evidence="12">Box C/D snoRNA protein 1</fullName>
    </recommendedName>
</protein>
<dbReference type="PANTHER" id="PTHR13483:SF3">
    <property type="entry name" value="BOX C_D SNORNA PROTEIN 1"/>
    <property type="match status" value="1"/>
</dbReference>
<reference evidence="10" key="2">
    <citation type="submission" date="2023-05" db="EMBL/GenBank/DDBJ databases">
        <authorList>
            <person name="Fouks B."/>
        </authorList>
    </citation>
    <scope>NUCLEOTIDE SEQUENCE</scope>
    <source>
        <strain evidence="10">Stay&amp;Tobe</strain>
        <tissue evidence="10">Testes</tissue>
    </source>
</reference>
<dbReference type="GO" id="GO:0070761">
    <property type="term" value="C:pre-snoRNP complex"/>
    <property type="evidence" value="ECO:0007669"/>
    <property type="project" value="TreeGrafter"/>
</dbReference>
<keyword evidence="3" id="KW-0863">Zinc-finger</keyword>
<evidence type="ECO:0000256" key="2">
    <source>
        <dbReference type="ARBA" id="ARBA00022723"/>
    </source>
</evidence>
<reference evidence="10" key="1">
    <citation type="journal article" date="2023" name="IScience">
        <title>Live-bearing cockroach genome reveals convergent evolutionary mechanisms linked to viviparity in insects and beyond.</title>
        <authorList>
            <person name="Fouks B."/>
            <person name="Harrison M.C."/>
            <person name="Mikhailova A.A."/>
            <person name="Marchal E."/>
            <person name="English S."/>
            <person name="Carruthers M."/>
            <person name="Jennings E.C."/>
            <person name="Chiamaka E.L."/>
            <person name="Frigard R.A."/>
            <person name="Pippel M."/>
            <person name="Attardo G.M."/>
            <person name="Benoit J.B."/>
            <person name="Bornberg-Bauer E."/>
            <person name="Tobe S.S."/>
        </authorList>
    </citation>
    <scope>NUCLEOTIDE SEQUENCE</scope>
    <source>
        <strain evidence="10">Stay&amp;Tobe</strain>
    </source>
</reference>